<evidence type="ECO:0000256" key="13">
    <source>
        <dbReference type="RuleBase" id="RU365061"/>
    </source>
</evidence>
<gene>
    <name evidence="16" type="ORF">HID58_088935</name>
</gene>
<dbReference type="PANTHER" id="PTHR12066">
    <property type="entry name" value="TELOMERASE REVERSE TRANSCRIPTASE"/>
    <property type="match status" value="1"/>
</dbReference>
<evidence type="ECO:0000256" key="2">
    <source>
        <dbReference type="ARBA" id="ARBA00012493"/>
    </source>
</evidence>
<dbReference type="InterPro" id="IPR003545">
    <property type="entry name" value="Telomerase_RT"/>
</dbReference>
<keyword evidence="11 13" id="KW-0539">Nucleus</keyword>
<feature type="compositionally biased region" description="Basic and acidic residues" evidence="14">
    <location>
        <begin position="422"/>
        <end position="433"/>
    </location>
</feature>
<feature type="compositionally biased region" description="Polar residues" evidence="14">
    <location>
        <begin position="403"/>
        <end position="421"/>
    </location>
</feature>
<evidence type="ECO:0000256" key="6">
    <source>
        <dbReference type="ARBA" id="ARBA00022695"/>
    </source>
</evidence>
<keyword evidence="4 13" id="KW-0158">Chromosome</keyword>
<evidence type="ECO:0000313" key="17">
    <source>
        <dbReference type="Proteomes" id="UP000824890"/>
    </source>
</evidence>
<evidence type="ECO:0000256" key="9">
    <source>
        <dbReference type="ARBA" id="ARBA00022895"/>
    </source>
</evidence>
<evidence type="ECO:0000256" key="10">
    <source>
        <dbReference type="ARBA" id="ARBA00022918"/>
    </source>
</evidence>
<keyword evidence="17" id="KW-1185">Reference proteome</keyword>
<name>A0ABQ7XXL7_BRANA</name>
<feature type="region of interest" description="Disordered" evidence="14">
    <location>
        <begin position="403"/>
        <end position="433"/>
    </location>
</feature>
<dbReference type="SMART" id="SM00975">
    <property type="entry name" value="Telomerase_RBD"/>
    <property type="match status" value="1"/>
</dbReference>
<dbReference type="InterPro" id="IPR049139">
    <property type="entry name" value="TERT_C"/>
</dbReference>
<evidence type="ECO:0000256" key="4">
    <source>
        <dbReference type="ARBA" id="ARBA00022454"/>
    </source>
</evidence>
<evidence type="ECO:0000256" key="7">
    <source>
        <dbReference type="ARBA" id="ARBA00022723"/>
    </source>
</evidence>
<dbReference type="EMBL" id="JAGKQM010000019">
    <property type="protein sequence ID" value="KAH0860674.1"/>
    <property type="molecule type" value="Genomic_DNA"/>
</dbReference>
<dbReference type="InterPro" id="IPR021891">
    <property type="entry name" value="Telomerase_RBD"/>
</dbReference>
<reference evidence="16 17" key="1">
    <citation type="submission" date="2021-05" db="EMBL/GenBank/DDBJ databases">
        <title>Genome Assembly of Synthetic Allotetraploid Brassica napus Reveals Homoeologous Exchanges between Subgenomes.</title>
        <authorList>
            <person name="Davis J.T."/>
        </authorList>
    </citation>
    <scope>NUCLEOTIDE SEQUENCE [LARGE SCALE GENOMIC DNA]</scope>
    <source>
        <strain evidence="17">cv. Da-Ae</strain>
        <tissue evidence="16">Seedling</tissue>
    </source>
</reference>
<comment type="subcellular location">
    <subcellularLocation>
        <location evidence="13">Nucleus</location>
    </subcellularLocation>
    <subcellularLocation>
        <location evidence="13">Chromosome</location>
        <location evidence="13">Telomere</location>
    </subcellularLocation>
</comment>
<comment type="catalytic activity">
    <reaction evidence="12 13">
        <text>DNA(n) + a 2'-deoxyribonucleoside 5'-triphosphate = DNA(n+1) + diphosphate</text>
        <dbReference type="Rhea" id="RHEA:22508"/>
        <dbReference type="Rhea" id="RHEA-COMP:17339"/>
        <dbReference type="Rhea" id="RHEA-COMP:17340"/>
        <dbReference type="ChEBI" id="CHEBI:33019"/>
        <dbReference type="ChEBI" id="CHEBI:61560"/>
        <dbReference type="ChEBI" id="CHEBI:173112"/>
        <dbReference type="EC" id="2.7.7.49"/>
    </reaction>
</comment>
<evidence type="ECO:0000313" key="16">
    <source>
        <dbReference type="EMBL" id="KAH0860674.1"/>
    </source>
</evidence>
<dbReference type="PRINTS" id="PR01365">
    <property type="entry name" value="TELOMERASERT"/>
</dbReference>
<evidence type="ECO:0000256" key="1">
    <source>
        <dbReference type="ARBA" id="ARBA00008001"/>
    </source>
</evidence>
<keyword evidence="6 13" id="KW-0548">Nucleotidyltransferase</keyword>
<sequence length="1038" mass="119482">MARKPRRNVPEILWRSFGERAKNLKDSIIDLITRRSIQPEQCRCRGQGCLGCSCDKPSFLLRPDDPIHYRKLLHRCFVVLHEQTPPPPRFSPTSWGSQREVGFCSRIIVERMIEILESRCDCGNVICARYDKYDQSSPVLELLTTSSWEFLLNRIGSDLMVYLLQHTSIFLPFLGKKHQQVSGPPLCITQKETLSVPNNKRKSDESVEPSKKRQRLSSTVNECLKEDSAAVTSIVSVDVGGHREEKPRKRSRLYLKRRRKQRKVNCLKVDDEAPCVTSCTNGEASNGNEADGRNLQISISGSLTDFTKQVTKTLITHILKTLRANCSDSKSLMNHIFGEVSAWSAAPSHGKGNCPSGSICLYHSLLKSLKGLIGKTKSSQLKTLLDKHCPVLLPQEDALKSANATSQSSWRQNSGKLPHGSNSEKGKPNSHNAEEGRLYCTKDQVVSFIWAICKYIIPEGLLGTSHQMRVLRRNIAWFVSRRRNEKCTVTQFLHGVKPSDFSFFASKQLCCMVNGHAHQNESIRSTQQMLCTKWISWLFLEIVKKLLLFNFYATERQDGRLDIYYYRKCNWERLIRKEITKALDGYVQVENAEAESRRKNLGLSKFRFLPKANGVRMLLDFSSSSRLESLRDTHAVLKDIQQKEPDVLGSSVFDHDDFYRNLGPYLKHLRSQSGELPPLFFVVADVFKAFDSIDQGKLLDVVQGVLKDEHILKRCRLISCGKRSHWVNNILVSTDKNATVSRFTSTVPYNALQSIIVDQGENHLVRKNDIMLWINNMLKNNMLQIDKNFYVQTAGIPQGHRLSSLLCCFYYGHLERTLIYPFLEESSRDASAAECNGEKELITRPSYKLLRFIDDYLFVSTSRDQATRFYQRLKQGFPDYNCFMNNKKFCINFEDEEESQSSSSNRMLNIYQIFLLAAMKFHCYVYELSRFWKLHPQALSKFITRSIRYMFKLINRRTHRINTGSSFRPVLKLCKEEVIWLGLHAYIQVLKKKNSRYRTLLNYLRSALSKLDLSLNLSPELEYATDRSNSSCIWKLSY</sequence>
<evidence type="ECO:0000256" key="3">
    <source>
        <dbReference type="ARBA" id="ARBA00016182"/>
    </source>
</evidence>
<comment type="caution">
    <text evidence="16">The sequence shown here is derived from an EMBL/GenBank/DDBJ whole genome shotgun (WGS) entry which is preliminary data.</text>
</comment>
<dbReference type="CDD" id="cd01648">
    <property type="entry name" value="TERT"/>
    <property type="match status" value="1"/>
</dbReference>
<dbReference type="Pfam" id="PF21399">
    <property type="entry name" value="TERT_C"/>
    <property type="match status" value="1"/>
</dbReference>
<evidence type="ECO:0000256" key="14">
    <source>
        <dbReference type="SAM" id="MobiDB-lite"/>
    </source>
</evidence>
<accession>A0ABQ7XXL7</accession>
<keyword evidence="7 13" id="KW-0479">Metal-binding</keyword>
<feature type="domain" description="Reverse transcriptase" evidence="15">
    <location>
        <begin position="590"/>
        <end position="985"/>
    </location>
</feature>
<comment type="similarity">
    <text evidence="1 13">Belongs to the reverse transcriptase family. Telomerase subfamily.</text>
</comment>
<organism evidence="16 17">
    <name type="scientific">Brassica napus</name>
    <name type="common">Rape</name>
    <dbReference type="NCBI Taxonomy" id="3708"/>
    <lineage>
        <taxon>Eukaryota</taxon>
        <taxon>Viridiplantae</taxon>
        <taxon>Streptophyta</taxon>
        <taxon>Embryophyta</taxon>
        <taxon>Tracheophyta</taxon>
        <taxon>Spermatophyta</taxon>
        <taxon>Magnoliopsida</taxon>
        <taxon>eudicotyledons</taxon>
        <taxon>Gunneridae</taxon>
        <taxon>Pentapetalae</taxon>
        <taxon>rosids</taxon>
        <taxon>malvids</taxon>
        <taxon>Brassicales</taxon>
        <taxon>Brassicaceae</taxon>
        <taxon>Brassiceae</taxon>
        <taxon>Brassica</taxon>
    </lineage>
</organism>
<keyword evidence="9 13" id="KW-0779">Telomere</keyword>
<dbReference type="Proteomes" id="UP000824890">
    <property type="component" value="Unassembled WGS sequence"/>
</dbReference>
<keyword evidence="8 13" id="KW-0460">Magnesium</keyword>
<dbReference type="Gene3D" id="1.10.132.70">
    <property type="match status" value="1"/>
</dbReference>
<protein>
    <recommendedName>
        <fullName evidence="3 13">Telomerase reverse transcriptase</fullName>
        <ecNumber evidence="2 13">2.7.7.49</ecNumber>
    </recommendedName>
    <alternativeName>
        <fullName evidence="13">Telomerase catalytic subunit</fullName>
    </alternativeName>
</protein>
<dbReference type="PROSITE" id="PS50878">
    <property type="entry name" value="RT_POL"/>
    <property type="match status" value="1"/>
</dbReference>
<keyword evidence="5 13" id="KW-0808">Transferase</keyword>
<dbReference type="Pfam" id="PF00078">
    <property type="entry name" value="RVT_1"/>
    <property type="match status" value="1"/>
</dbReference>
<evidence type="ECO:0000256" key="12">
    <source>
        <dbReference type="ARBA" id="ARBA00048173"/>
    </source>
</evidence>
<evidence type="ECO:0000259" key="15">
    <source>
        <dbReference type="PROSITE" id="PS50878"/>
    </source>
</evidence>
<dbReference type="PANTHER" id="PTHR12066:SF0">
    <property type="entry name" value="TELOMERASE REVERSE TRANSCRIPTASE"/>
    <property type="match status" value="1"/>
</dbReference>
<keyword evidence="10 13" id="KW-0695">RNA-directed DNA polymerase</keyword>
<dbReference type="Pfam" id="PF12009">
    <property type="entry name" value="Telomerase_RBD"/>
    <property type="match status" value="1"/>
</dbReference>
<evidence type="ECO:0000256" key="8">
    <source>
        <dbReference type="ARBA" id="ARBA00022842"/>
    </source>
</evidence>
<dbReference type="InterPro" id="IPR000477">
    <property type="entry name" value="RT_dom"/>
</dbReference>
<dbReference type="Gene3D" id="1.10.357.90">
    <property type="match status" value="1"/>
</dbReference>
<proteinExistence type="inferred from homology"/>
<evidence type="ECO:0000256" key="5">
    <source>
        <dbReference type="ARBA" id="ARBA00022679"/>
    </source>
</evidence>
<evidence type="ECO:0000256" key="11">
    <source>
        <dbReference type="ARBA" id="ARBA00023242"/>
    </source>
</evidence>
<dbReference type="EC" id="2.7.7.49" evidence="2 13"/>
<comment type="function">
    <text evidence="13">Telomerase is a ribonucleoprotein enzyme essential for the replication of chromosome termini in most eukaryotes. It elongates telomeres. It is a reverse transcriptase that adds simple sequence repeats to chromosome ends by copying a template sequence within the RNA component of the enzyme.</text>
</comment>